<dbReference type="GO" id="GO:0016491">
    <property type="term" value="F:oxidoreductase activity"/>
    <property type="evidence" value="ECO:0007669"/>
    <property type="project" value="UniProtKB-KW"/>
</dbReference>
<dbReference type="InterPro" id="IPR020843">
    <property type="entry name" value="ER"/>
</dbReference>
<dbReference type="InterPro" id="IPR036291">
    <property type="entry name" value="NAD(P)-bd_dom_sf"/>
</dbReference>
<accession>A0A1H0XTU2</accession>
<name>A0A1H0XTU2_9ACTN</name>
<sequence>MKAMALTEFGEPDVLSQQELDDPLVGPDRVLVETRAAGVNPVDWKIRRGYLRGAFPHHTPLISGWDVSGVVRAVGPAVTQYKPGDEVVGYVREDHVQNGTYAELVSAPERTLAHKPSSVDFTRAAGLPLAGLTALQMLRSVDADSGDVVLVHAASGGVGHLAVQIARALGAERVIGTASERNHEFLRELGAEPVTYGPGLPERVAELLGGDGKIDAAVDLAGGTALTETPGMLRDSTRHASVEDPDTVLGQGGHYVFVRPDTGELNWLGGLIDRGELHVEVQRSFPLNEAARAHELLEEGHVRGKLVLTVE</sequence>
<dbReference type="Gene3D" id="3.90.180.10">
    <property type="entry name" value="Medium-chain alcohol dehydrogenases, catalytic domain"/>
    <property type="match status" value="1"/>
</dbReference>
<dbReference type="Pfam" id="PF13602">
    <property type="entry name" value="ADH_zinc_N_2"/>
    <property type="match status" value="1"/>
</dbReference>
<dbReference type="SMART" id="SM00829">
    <property type="entry name" value="PKS_ER"/>
    <property type="match status" value="1"/>
</dbReference>
<keyword evidence="4" id="KW-1185">Reference proteome</keyword>
<evidence type="ECO:0000259" key="2">
    <source>
        <dbReference type="SMART" id="SM00829"/>
    </source>
</evidence>
<dbReference type="RefSeq" id="WP_165632730.1">
    <property type="nucleotide sequence ID" value="NZ_FNKO01000001.1"/>
</dbReference>
<gene>
    <name evidence="3" type="ORF">SAMN04489718_0007</name>
</gene>
<dbReference type="InterPro" id="IPR013154">
    <property type="entry name" value="ADH-like_N"/>
</dbReference>
<organism evidence="3 4">
    <name type="scientific">Actinopolyspora saharensis</name>
    <dbReference type="NCBI Taxonomy" id="995062"/>
    <lineage>
        <taxon>Bacteria</taxon>
        <taxon>Bacillati</taxon>
        <taxon>Actinomycetota</taxon>
        <taxon>Actinomycetes</taxon>
        <taxon>Actinopolysporales</taxon>
        <taxon>Actinopolysporaceae</taxon>
        <taxon>Actinopolyspora</taxon>
    </lineage>
</organism>
<dbReference type="CDD" id="cd05289">
    <property type="entry name" value="MDR_like_2"/>
    <property type="match status" value="1"/>
</dbReference>
<keyword evidence="1" id="KW-0560">Oxidoreductase</keyword>
<dbReference type="SUPFAM" id="SSF50129">
    <property type="entry name" value="GroES-like"/>
    <property type="match status" value="1"/>
</dbReference>
<dbReference type="Pfam" id="PF08240">
    <property type="entry name" value="ADH_N"/>
    <property type="match status" value="1"/>
</dbReference>
<dbReference type="STRING" id="995062.SAMN04489718_0007"/>
<dbReference type="AlphaFoldDB" id="A0A1H0XTU2"/>
<dbReference type="EMBL" id="FNKO01000001">
    <property type="protein sequence ID" value="SDQ06328.1"/>
    <property type="molecule type" value="Genomic_DNA"/>
</dbReference>
<dbReference type="PROSITE" id="PS01162">
    <property type="entry name" value="QOR_ZETA_CRYSTAL"/>
    <property type="match status" value="1"/>
</dbReference>
<evidence type="ECO:0000256" key="1">
    <source>
        <dbReference type="ARBA" id="ARBA00023002"/>
    </source>
</evidence>
<dbReference type="PANTHER" id="PTHR11695:SF294">
    <property type="entry name" value="RETICULON-4-INTERACTING PROTEIN 1, MITOCHONDRIAL"/>
    <property type="match status" value="1"/>
</dbReference>
<dbReference type="InterPro" id="IPR050700">
    <property type="entry name" value="YIM1/Zinc_Alcohol_DH_Fams"/>
</dbReference>
<dbReference type="GO" id="GO:0008270">
    <property type="term" value="F:zinc ion binding"/>
    <property type="evidence" value="ECO:0007669"/>
    <property type="project" value="InterPro"/>
</dbReference>
<proteinExistence type="predicted"/>
<feature type="domain" description="Enoyl reductase (ER)" evidence="2">
    <location>
        <begin position="10"/>
        <end position="308"/>
    </location>
</feature>
<protein>
    <submittedName>
        <fullName evidence="3">NADPH:quinone reductase</fullName>
    </submittedName>
</protein>
<evidence type="ECO:0000313" key="4">
    <source>
        <dbReference type="Proteomes" id="UP000199301"/>
    </source>
</evidence>
<dbReference type="Gene3D" id="3.40.50.720">
    <property type="entry name" value="NAD(P)-binding Rossmann-like Domain"/>
    <property type="match status" value="1"/>
</dbReference>
<dbReference type="PANTHER" id="PTHR11695">
    <property type="entry name" value="ALCOHOL DEHYDROGENASE RELATED"/>
    <property type="match status" value="1"/>
</dbReference>
<reference evidence="4" key="1">
    <citation type="submission" date="2016-10" db="EMBL/GenBank/DDBJ databases">
        <authorList>
            <person name="Varghese N."/>
            <person name="Submissions S."/>
        </authorList>
    </citation>
    <scope>NUCLEOTIDE SEQUENCE [LARGE SCALE GENOMIC DNA]</scope>
    <source>
        <strain evidence="4">DSM 45459</strain>
    </source>
</reference>
<dbReference type="Proteomes" id="UP000199301">
    <property type="component" value="Unassembled WGS sequence"/>
</dbReference>
<dbReference type="SUPFAM" id="SSF51735">
    <property type="entry name" value="NAD(P)-binding Rossmann-fold domains"/>
    <property type="match status" value="1"/>
</dbReference>
<evidence type="ECO:0000313" key="3">
    <source>
        <dbReference type="EMBL" id="SDQ06328.1"/>
    </source>
</evidence>
<dbReference type="InterPro" id="IPR002364">
    <property type="entry name" value="Quin_OxRdtase/zeta-crystal_CS"/>
</dbReference>
<dbReference type="InterPro" id="IPR011032">
    <property type="entry name" value="GroES-like_sf"/>
</dbReference>